<organism evidence="3 4">
    <name type="scientific">Embleya scabrispora</name>
    <dbReference type="NCBI Taxonomy" id="159449"/>
    <lineage>
        <taxon>Bacteria</taxon>
        <taxon>Bacillati</taxon>
        <taxon>Actinomycetota</taxon>
        <taxon>Actinomycetes</taxon>
        <taxon>Kitasatosporales</taxon>
        <taxon>Streptomycetaceae</taxon>
        <taxon>Embleya</taxon>
    </lineage>
</organism>
<evidence type="ECO:0008006" key="5">
    <source>
        <dbReference type="Google" id="ProtNLM"/>
    </source>
</evidence>
<comment type="similarity">
    <text evidence="1 2">Belongs to the arylamine N-acetyltransferase family.</text>
</comment>
<evidence type="ECO:0000256" key="1">
    <source>
        <dbReference type="ARBA" id="ARBA00006547"/>
    </source>
</evidence>
<dbReference type="AlphaFoldDB" id="A0A1T3P3V0"/>
<gene>
    <name evidence="3" type="ORF">B4N89_24235</name>
</gene>
<keyword evidence="4" id="KW-1185">Reference proteome</keyword>
<dbReference type="SUPFAM" id="SSF54001">
    <property type="entry name" value="Cysteine proteinases"/>
    <property type="match status" value="1"/>
</dbReference>
<sequence length="281" mass="31830">MRRQRHQHHPDLDAYFARIGWSGERAPTWATLRSLHLAHVVGIPFENVEVVLGGVPSLEPADLEDKLVRQGRGGYCFEHNLLFAGVLEALGFGVTRLAARVRMGSDAIRPLTHILLAVEVPGEAHPYIADVGFGSGGLLEPLPLLPGVSSPQGAWRYRLVREDDRWLLQTVYGDDGWFTVYEFTLQRRELVDYEVANWYVATHPGSPFRHTLRVQRSGPHERAYVVGRLLTVVRSDGSTEERRLADDHEVLRLLVRDFGLLLPWDTAFPEPPERPERPEEN</sequence>
<evidence type="ECO:0000313" key="3">
    <source>
        <dbReference type="EMBL" id="OPC83635.1"/>
    </source>
</evidence>
<dbReference type="PANTHER" id="PTHR11786:SF0">
    <property type="entry name" value="ARYLAMINE N-ACETYLTRANSFERASE 4-RELATED"/>
    <property type="match status" value="1"/>
</dbReference>
<dbReference type="Gene3D" id="2.40.128.150">
    <property type="entry name" value="Cysteine proteinases"/>
    <property type="match status" value="1"/>
</dbReference>
<protein>
    <recommendedName>
        <fullName evidence="5">Arylamine N-acetyltransferase</fullName>
    </recommendedName>
</protein>
<proteinExistence type="inferred from homology"/>
<accession>A0A1T3P3V0</accession>
<dbReference type="Pfam" id="PF00797">
    <property type="entry name" value="Acetyltransf_2"/>
    <property type="match status" value="1"/>
</dbReference>
<dbReference type="Gene3D" id="3.30.2140.10">
    <property type="entry name" value="Arylamine N-acetyltransferase"/>
    <property type="match status" value="1"/>
</dbReference>
<dbReference type="Proteomes" id="UP000190037">
    <property type="component" value="Unassembled WGS sequence"/>
</dbReference>
<dbReference type="STRING" id="159449.B4N89_24235"/>
<reference evidence="3 4" key="1">
    <citation type="submission" date="2017-03" db="EMBL/GenBank/DDBJ databases">
        <title>Draft genome sequence of Streptomyces scabrisporus NF3, endophyte isolated from Amphipterygium adstringens.</title>
        <authorList>
            <person name="Vazquez M."/>
            <person name="Ceapa C.D."/>
            <person name="Rodriguez Luna D."/>
            <person name="Sanchez Esquivel S."/>
        </authorList>
    </citation>
    <scope>NUCLEOTIDE SEQUENCE [LARGE SCALE GENOMIC DNA]</scope>
    <source>
        <strain evidence="3 4">NF3</strain>
    </source>
</reference>
<evidence type="ECO:0000256" key="2">
    <source>
        <dbReference type="RuleBase" id="RU003452"/>
    </source>
</evidence>
<dbReference type="InterPro" id="IPR001447">
    <property type="entry name" value="Arylamine_N-AcTrfase"/>
</dbReference>
<dbReference type="InterPro" id="IPR038765">
    <property type="entry name" value="Papain-like_cys_pep_sf"/>
</dbReference>
<dbReference type="OrthoDB" id="7181050at2"/>
<evidence type="ECO:0000313" key="4">
    <source>
        <dbReference type="Proteomes" id="UP000190037"/>
    </source>
</evidence>
<dbReference type="PANTHER" id="PTHR11786">
    <property type="entry name" value="N-HYDROXYARYLAMINE O-ACETYLTRANSFERASE"/>
    <property type="match status" value="1"/>
</dbReference>
<comment type="caution">
    <text evidence="3">The sequence shown here is derived from an EMBL/GenBank/DDBJ whole genome shotgun (WGS) entry which is preliminary data.</text>
</comment>
<name>A0A1T3P3V0_9ACTN</name>
<dbReference type="RefSeq" id="WP_078977917.1">
    <property type="nucleotide sequence ID" value="NZ_MWQN01000001.1"/>
</dbReference>
<dbReference type="PRINTS" id="PR01543">
    <property type="entry name" value="ANATRNSFRASE"/>
</dbReference>
<dbReference type="EMBL" id="MWQN01000001">
    <property type="protein sequence ID" value="OPC83635.1"/>
    <property type="molecule type" value="Genomic_DNA"/>
</dbReference>
<dbReference type="GO" id="GO:0016407">
    <property type="term" value="F:acetyltransferase activity"/>
    <property type="evidence" value="ECO:0007669"/>
    <property type="project" value="InterPro"/>
</dbReference>